<dbReference type="AlphaFoldDB" id="A0ABD3AJL0"/>
<feature type="chain" id="PRO_5044765010" description="Bifunctional inhibitor/plant lipid transfer protein/seed storage helical domain-containing protein" evidence="10">
    <location>
        <begin position="26"/>
        <end position="232"/>
    </location>
</feature>
<dbReference type="PANTHER" id="PTHR33044">
    <property type="entry name" value="BIFUNCTIONAL INHIBITOR/LIPID-TRANSFER PROTEIN/SEED STORAGE 2S ALBUMIN SUPERFAMILY PROTEIN-RELATED"/>
    <property type="match status" value="1"/>
</dbReference>
<dbReference type="InterPro" id="IPR016140">
    <property type="entry name" value="Bifunc_inhib/LTP/seed_store"/>
</dbReference>
<protein>
    <recommendedName>
        <fullName evidence="11">Bifunctional inhibitor/plant lipid transfer protein/seed storage helical domain-containing protein</fullName>
    </recommendedName>
</protein>
<evidence type="ECO:0000313" key="12">
    <source>
        <dbReference type="EMBL" id="KAL3531321.1"/>
    </source>
</evidence>
<dbReference type="GO" id="GO:0098552">
    <property type="term" value="C:side of membrane"/>
    <property type="evidence" value="ECO:0007669"/>
    <property type="project" value="UniProtKB-KW"/>
</dbReference>
<evidence type="ECO:0000256" key="5">
    <source>
        <dbReference type="ARBA" id="ARBA00022729"/>
    </source>
</evidence>
<gene>
    <name evidence="12" type="ORF">ACH5RR_010643</name>
</gene>
<accession>A0ABD3AJL0</accession>
<dbReference type="InterPro" id="IPR036312">
    <property type="entry name" value="Bifun_inhib/LTP/seed_sf"/>
</dbReference>
<keyword evidence="4" id="KW-0472">Membrane</keyword>
<dbReference type="GO" id="GO:0005886">
    <property type="term" value="C:plasma membrane"/>
    <property type="evidence" value="ECO:0007669"/>
    <property type="project" value="UniProtKB-SubCell"/>
</dbReference>
<keyword evidence="8" id="KW-0449">Lipoprotein</keyword>
<dbReference type="CDD" id="cd00010">
    <property type="entry name" value="AAI_LTSS"/>
    <property type="match status" value="1"/>
</dbReference>
<keyword evidence="4" id="KW-0336">GPI-anchor</keyword>
<evidence type="ECO:0000256" key="6">
    <source>
        <dbReference type="ARBA" id="ARBA00023157"/>
    </source>
</evidence>
<evidence type="ECO:0000313" key="13">
    <source>
        <dbReference type="Proteomes" id="UP001630127"/>
    </source>
</evidence>
<evidence type="ECO:0000259" key="11">
    <source>
        <dbReference type="Pfam" id="PF14368"/>
    </source>
</evidence>
<evidence type="ECO:0000256" key="3">
    <source>
        <dbReference type="ARBA" id="ARBA00022475"/>
    </source>
</evidence>
<dbReference type="InterPro" id="IPR043325">
    <property type="entry name" value="LTSS"/>
</dbReference>
<feature type="region of interest" description="Disordered" evidence="9">
    <location>
        <begin position="167"/>
        <end position="196"/>
    </location>
</feature>
<evidence type="ECO:0000256" key="4">
    <source>
        <dbReference type="ARBA" id="ARBA00022622"/>
    </source>
</evidence>
<keyword evidence="7" id="KW-0325">Glycoprotein</keyword>
<keyword evidence="13" id="KW-1185">Reference proteome</keyword>
<dbReference type="Proteomes" id="UP001630127">
    <property type="component" value="Unassembled WGS sequence"/>
</dbReference>
<keyword evidence="3" id="KW-1003">Cell membrane</keyword>
<evidence type="ECO:0000256" key="9">
    <source>
        <dbReference type="SAM" id="MobiDB-lite"/>
    </source>
</evidence>
<sequence length="232" mass="23804">MVNPLQKAVIIMLTLLILWKFKVNGQISTPCTSSMMSSFTPCLNYITGSSGNGMSSPTADCCKSLKSLLTDSVNCGCLVITGNVPVSLPFNRTLAISLPLLCKTGVPIQCKASGVPLPAPGPVLFGPTQAPIASAPISPRGPVSFGPTQAPIASAPISPRASMTLDAAPAPPPIDTTPEEITPASPPVASSLGPPANPGIKPVLSPSTSSPSYVSPPYLMLTFLGIMVFKSY</sequence>
<feature type="domain" description="Bifunctional inhibitor/plant lipid transfer protein/seed storage helical" evidence="11">
    <location>
        <begin position="22"/>
        <end position="107"/>
    </location>
</feature>
<dbReference type="Pfam" id="PF14368">
    <property type="entry name" value="LTP_2"/>
    <property type="match status" value="1"/>
</dbReference>
<evidence type="ECO:0000256" key="8">
    <source>
        <dbReference type="ARBA" id="ARBA00023288"/>
    </source>
</evidence>
<proteinExistence type="inferred from homology"/>
<comment type="similarity">
    <text evidence="2">Belongs to the plant LTP family.</text>
</comment>
<keyword evidence="5 10" id="KW-0732">Signal</keyword>
<dbReference type="Gene3D" id="1.10.110.10">
    <property type="entry name" value="Plant lipid-transfer and hydrophobic proteins"/>
    <property type="match status" value="1"/>
</dbReference>
<reference evidence="12 13" key="1">
    <citation type="submission" date="2024-11" db="EMBL/GenBank/DDBJ databases">
        <title>A near-complete genome assembly of Cinchona calisaya.</title>
        <authorList>
            <person name="Lian D.C."/>
            <person name="Zhao X.W."/>
            <person name="Wei L."/>
        </authorList>
    </citation>
    <scope>NUCLEOTIDE SEQUENCE [LARGE SCALE GENOMIC DNA]</scope>
    <source>
        <tissue evidence="12">Nenye</tissue>
    </source>
</reference>
<name>A0ABD3AJL0_9GENT</name>
<comment type="subcellular location">
    <subcellularLocation>
        <location evidence="1">Cell membrane</location>
        <topology evidence="1">Lipid-anchor</topology>
        <topology evidence="1">GPI-anchor</topology>
    </subcellularLocation>
</comment>
<evidence type="ECO:0000256" key="1">
    <source>
        <dbReference type="ARBA" id="ARBA00004609"/>
    </source>
</evidence>
<keyword evidence="6" id="KW-1015">Disulfide bond</keyword>
<feature type="signal peptide" evidence="10">
    <location>
        <begin position="1"/>
        <end position="25"/>
    </location>
</feature>
<comment type="caution">
    <text evidence="12">The sequence shown here is derived from an EMBL/GenBank/DDBJ whole genome shotgun (WGS) entry which is preliminary data.</text>
</comment>
<organism evidence="12 13">
    <name type="scientific">Cinchona calisaya</name>
    <dbReference type="NCBI Taxonomy" id="153742"/>
    <lineage>
        <taxon>Eukaryota</taxon>
        <taxon>Viridiplantae</taxon>
        <taxon>Streptophyta</taxon>
        <taxon>Embryophyta</taxon>
        <taxon>Tracheophyta</taxon>
        <taxon>Spermatophyta</taxon>
        <taxon>Magnoliopsida</taxon>
        <taxon>eudicotyledons</taxon>
        <taxon>Gunneridae</taxon>
        <taxon>Pentapetalae</taxon>
        <taxon>asterids</taxon>
        <taxon>lamiids</taxon>
        <taxon>Gentianales</taxon>
        <taxon>Rubiaceae</taxon>
        <taxon>Cinchonoideae</taxon>
        <taxon>Cinchoneae</taxon>
        <taxon>Cinchona</taxon>
    </lineage>
</organism>
<dbReference type="SUPFAM" id="SSF47699">
    <property type="entry name" value="Bifunctional inhibitor/lipid-transfer protein/seed storage 2S albumin"/>
    <property type="match status" value="1"/>
</dbReference>
<evidence type="ECO:0000256" key="10">
    <source>
        <dbReference type="SAM" id="SignalP"/>
    </source>
</evidence>
<evidence type="ECO:0000256" key="2">
    <source>
        <dbReference type="ARBA" id="ARBA00009748"/>
    </source>
</evidence>
<dbReference type="EMBL" id="JBJUIK010000004">
    <property type="protein sequence ID" value="KAL3531321.1"/>
    <property type="molecule type" value="Genomic_DNA"/>
</dbReference>
<evidence type="ECO:0000256" key="7">
    <source>
        <dbReference type="ARBA" id="ARBA00023180"/>
    </source>
</evidence>